<protein>
    <submittedName>
        <fullName evidence="1">Uncharacterized protein</fullName>
    </submittedName>
</protein>
<proteinExistence type="predicted"/>
<dbReference type="AlphaFoldDB" id="X1HMD7"/>
<name>X1HMD7_9ZZZZ</name>
<comment type="caution">
    <text evidence="1">The sequence shown here is derived from an EMBL/GenBank/DDBJ whole genome shotgun (WGS) entry which is preliminary data.</text>
</comment>
<organism evidence="1">
    <name type="scientific">marine sediment metagenome</name>
    <dbReference type="NCBI Taxonomy" id="412755"/>
    <lineage>
        <taxon>unclassified sequences</taxon>
        <taxon>metagenomes</taxon>
        <taxon>ecological metagenomes</taxon>
    </lineage>
</organism>
<accession>X1HMD7</accession>
<evidence type="ECO:0000313" key="1">
    <source>
        <dbReference type="EMBL" id="GAH54979.1"/>
    </source>
</evidence>
<sequence length="144" mass="16252">NCLGYLRSQHAETELCQKIEAFLDLSQAEATNEVFDPLYEAVLRHFGEDTEGEAEQGIANLALLDEHTNRSYKNAVFAVKRHRLLALDQAGIFVPLCTRNVFLKCYSPQVDNVMFWSETDQQGYEDAITGALVNFFCGKQEGIQ</sequence>
<reference evidence="1" key="1">
    <citation type="journal article" date="2014" name="Front. Microbiol.">
        <title>High frequency of phylogenetically diverse reductive dehalogenase-homologous genes in deep subseafloor sedimentary metagenomes.</title>
        <authorList>
            <person name="Kawai M."/>
            <person name="Futagami T."/>
            <person name="Toyoda A."/>
            <person name="Takaki Y."/>
            <person name="Nishi S."/>
            <person name="Hori S."/>
            <person name="Arai W."/>
            <person name="Tsubouchi T."/>
            <person name="Morono Y."/>
            <person name="Uchiyama I."/>
            <person name="Ito T."/>
            <person name="Fujiyama A."/>
            <person name="Inagaki F."/>
            <person name="Takami H."/>
        </authorList>
    </citation>
    <scope>NUCLEOTIDE SEQUENCE</scope>
    <source>
        <strain evidence="1">Expedition CK06-06</strain>
    </source>
</reference>
<gene>
    <name evidence="1" type="ORF">S03H2_32311</name>
</gene>
<feature type="non-terminal residue" evidence="1">
    <location>
        <position position="1"/>
    </location>
</feature>
<dbReference type="EMBL" id="BARU01019631">
    <property type="protein sequence ID" value="GAH54979.1"/>
    <property type="molecule type" value="Genomic_DNA"/>
</dbReference>